<feature type="signal peptide" evidence="8">
    <location>
        <begin position="1"/>
        <end position="26"/>
    </location>
</feature>
<dbReference type="Proteomes" id="UP000321595">
    <property type="component" value="Chromosome"/>
</dbReference>
<dbReference type="Gene3D" id="2.40.160.60">
    <property type="entry name" value="Outer membrane protein transport protein (OMPP1/FadL/TodX)"/>
    <property type="match status" value="1"/>
</dbReference>
<feature type="chain" id="PRO_5023012634" description="Long-chain fatty acid transport protein" evidence="8">
    <location>
        <begin position="27"/>
        <end position="481"/>
    </location>
</feature>
<reference evidence="9 10" key="1">
    <citation type="submission" date="2019-08" db="EMBL/GenBank/DDBJ databases">
        <authorList>
            <person name="Liang Q."/>
        </authorList>
    </citation>
    <scope>NUCLEOTIDE SEQUENCE [LARGE SCALE GENOMIC DNA]</scope>
    <source>
        <strain evidence="9 10">V1718</strain>
    </source>
</reference>
<keyword evidence="3" id="KW-1134">Transmembrane beta strand</keyword>
<dbReference type="OrthoDB" id="9922at2"/>
<dbReference type="SUPFAM" id="SSF56935">
    <property type="entry name" value="Porins"/>
    <property type="match status" value="1"/>
</dbReference>
<evidence type="ECO:0008006" key="11">
    <source>
        <dbReference type="Google" id="ProtNLM"/>
    </source>
</evidence>
<dbReference type="PANTHER" id="PTHR35093">
    <property type="entry name" value="OUTER MEMBRANE PROTEIN NMB0088-RELATED"/>
    <property type="match status" value="1"/>
</dbReference>
<evidence type="ECO:0000256" key="4">
    <source>
        <dbReference type="ARBA" id="ARBA00022692"/>
    </source>
</evidence>
<dbReference type="KEGG" id="bbae:FRD01_05045"/>
<organism evidence="9 10">
    <name type="scientific">Microvenator marinus</name>
    <dbReference type="NCBI Taxonomy" id="2600177"/>
    <lineage>
        <taxon>Bacteria</taxon>
        <taxon>Deltaproteobacteria</taxon>
        <taxon>Bradymonadales</taxon>
        <taxon>Microvenatoraceae</taxon>
        <taxon>Microvenator</taxon>
    </lineage>
</organism>
<dbReference type="InterPro" id="IPR005017">
    <property type="entry name" value="OMPP1/FadL/TodX"/>
</dbReference>
<dbReference type="Pfam" id="PF03349">
    <property type="entry name" value="Toluene_X"/>
    <property type="match status" value="1"/>
</dbReference>
<proteinExistence type="inferred from homology"/>
<dbReference type="EMBL" id="CP042467">
    <property type="protein sequence ID" value="QED26621.1"/>
    <property type="molecule type" value="Genomic_DNA"/>
</dbReference>
<gene>
    <name evidence="9" type="ORF">FRD01_05045</name>
</gene>
<keyword evidence="6" id="KW-0472">Membrane</keyword>
<accession>A0A5B8XN56</accession>
<evidence type="ECO:0000256" key="6">
    <source>
        <dbReference type="ARBA" id="ARBA00023136"/>
    </source>
</evidence>
<dbReference type="PANTHER" id="PTHR35093:SF8">
    <property type="entry name" value="OUTER MEMBRANE PROTEIN NMB0088-RELATED"/>
    <property type="match status" value="1"/>
</dbReference>
<evidence type="ECO:0000256" key="2">
    <source>
        <dbReference type="ARBA" id="ARBA00008163"/>
    </source>
</evidence>
<keyword evidence="7" id="KW-0998">Cell outer membrane</keyword>
<evidence type="ECO:0000256" key="7">
    <source>
        <dbReference type="ARBA" id="ARBA00023237"/>
    </source>
</evidence>
<keyword evidence="5 8" id="KW-0732">Signal</keyword>
<dbReference type="GO" id="GO:0015483">
    <property type="term" value="F:long-chain fatty acid transporting porin activity"/>
    <property type="evidence" value="ECO:0007669"/>
    <property type="project" value="TreeGrafter"/>
</dbReference>
<dbReference type="RefSeq" id="WP_146958218.1">
    <property type="nucleotide sequence ID" value="NZ_CP042467.1"/>
</dbReference>
<comment type="subcellular location">
    <subcellularLocation>
        <location evidence="1">Cell outer membrane</location>
        <topology evidence="1">Multi-pass membrane protein</topology>
    </subcellularLocation>
</comment>
<keyword evidence="10" id="KW-1185">Reference proteome</keyword>
<sequence>MMLGRTCALSVTLGATIALTSSAAFAGGFASARFGGERGNPTETNPSTLYYNPAGIGMSEGTQLMIDVSTAFRTASYDRPVSAIDDQTPFPDDPEKNARALAANSGQGTLNNIIASPMFGISSDLGLDTPLRLGFAFYVPFGGQAAWDEQSASDEFPGASDGSQRWYAIDGSIRTMALTGGVAYHIEPARLSLGLTGNVYLSSIETLRARNTDGSDDLEAGGNLKEGRSLVKGESTDFGLGAGVLWEVWRRKAWLGASYQSMPNFNGDIEYEGTLQNYLGPAPGNEADIKLTSSLPDVFRLGIRVRPKARYEFRLFGDYTRWSVFENQCLVNSTIEDAAAACAVNDDGSFASTDADTGRVIQNLPRNYTDSFGVRAGFSYWFSADLEMLLGGGYDSNAVPDETIDASLMDMDKFTASLGVDYRFTKWFSGALTATNVFYLERDTSGSDGNNDLRLPSRQPGNQGVYNQNIFLINTNLNFSF</sequence>
<keyword evidence="4" id="KW-0812">Transmembrane</keyword>
<evidence type="ECO:0000256" key="3">
    <source>
        <dbReference type="ARBA" id="ARBA00022452"/>
    </source>
</evidence>
<protein>
    <recommendedName>
        <fullName evidence="11">Long-chain fatty acid transport protein</fullName>
    </recommendedName>
</protein>
<evidence type="ECO:0000313" key="10">
    <source>
        <dbReference type="Proteomes" id="UP000321595"/>
    </source>
</evidence>
<dbReference type="AlphaFoldDB" id="A0A5B8XN56"/>
<evidence type="ECO:0000313" key="9">
    <source>
        <dbReference type="EMBL" id="QED26621.1"/>
    </source>
</evidence>
<evidence type="ECO:0000256" key="1">
    <source>
        <dbReference type="ARBA" id="ARBA00004571"/>
    </source>
</evidence>
<evidence type="ECO:0000256" key="5">
    <source>
        <dbReference type="ARBA" id="ARBA00022729"/>
    </source>
</evidence>
<evidence type="ECO:0000256" key="8">
    <source>
        <dbReference type="SAM" id="SignalP"/>
    </source>
</evidence>
<dbReference type="GO" id="GO:0009279">
    <property type="term" value="C:cell outer membrane"/>
    <property type="evidence" value="ECO:0007669"/>
    <property type="project" value="UniProtKB-SubCell"/>
</dbReference>
<name>A0A5B8XN56_9DELT</name>
<comment type="similarity">
    <text evidence="2">Belongs to the OmpP1/FadL family.</text>
</comment>